<keyword evidence="1" id="KW-1133">Transmembrane helix</keyword>
<keyword evidence="1" id="KW-0812">Transmembrane</keyword>
<evidence type="ECO:0000313" key="2">
    <source>
        <dbReference type="EMBL" id="TYG88442.1"/>
    </source>
</evidence>
<evidence type="ECO:0000313" key="3">
    <source>
        <dbReference type="Proteomes" id="UP000323506"/>
    </source>
</evidence>
<protein>
    <submittedName>
        <fullName evidence="2">Uncharacterized protein</fullName>
    </submittedName>
</protein>
<evidence type="ECO:0000256" key="1">
    <source>
        <dbReference type="SAM" id="Phobius"/>
    </source>
</evidence>
<sequence>MKFLILPYYPFCLPAEEATNGSPNRRRDSGVHDRGAWMREIEIVCGRADVRGKLIMGATAPTAFKTLSVAGILCYWLRPFGPARELGHYNLGLFKFGIGFFFVLIIFAFMCVWAIIRYLDRAKIGSV</sequence>
<reference evidence="2 3" key="1">
    <citation type="submission" date="2019-06" db="EMBL/GenBank/DDBJ databases">
        <title>WGS assembly of Gossypium darwinii.</title>
        <authorList>
            <person name="Chen Z.J."/>
            <person name="Sreedasyam A."/>
            <person name="Ando A."/>
            <person name="Song Q."/>
            <person name="De L."/>
            <person name="Hulse-Kemp A."/>
            <person name="Ding M."/>
            <person name="Ye W."/>
            <person name="Kirkbride R."/>
            <person name="Jenkins J."/>
            <person name="Plott C."/>
            <person name="Lovell J."/>
            <person name="Lin Y.-M."/>
            <person name="Vaughn R."/>
            <person name="Liu B."/>
            <person name="Li W."/>
            <person name="Simpson S."/>
            <person name="Scheffler B."/>
            <person name="Saski C."/>
            <person name="Grover C."/>
            <person name="Hu G."/>
            <person name="Conover J."/>
            <person name="Carlson J."/>
            <person name="Shu S."/>
            <person name="Boston L."/>
            <person name="Williams M."/>
            <person name="Peterson D."/>
            <person name="Mcgee K."/>
            <person name="Jones D."/>
            <person name="Wendel J."/>
            <person name="Stelly D."/>
            <person name="Grimwood J."/>
            <person name="Schmutz J."/>
        </authorList>
    </citation>
    <scope>NUCLEOTIDE SEQUENCE [LARGE SCALE GENOMIC DNA]</scope>
    <source>
        <strain evidence="2">1808015.09</strain>
    </source>
</reference>
<dbReference type="AlphaFoldDB" id="A0A5D2E563"/>
<dbReference type="Proteomes" id="UP000323506">
    <property type="component" value="Chromosome A12"/>
</dbReference>
<name>A0A5D2E563_GOSDA</name>
<keyword evidence="1" id="KW-0472">Membrane</keyword>
<gene>
    <name evidence="2" type="ORF">ES288_A12G021800v1</name>
</gene>
<organism evidence="2 3">
    <name type="scientific">Gossypium darwinii</name>
    <name type="common">Darwin's cotton</name>
    <name type="synonym">Gossypium barbadense var. darwinii</name>
    <dbReference type="NCBI Taxonomy" id="34276"/>
    <lineage>
        <taxon>Eukaryota</taxon>
        <taxon>Viridiplantae</taxon>
        <taxon>Streptophyta</taxon>
        <taxon>Embryophyta</taxon>
        <taxon>Tracheophyta</taxon>
        <taxon>Spermatophyta</taxon>
        <taxon>Magnoliopsida</taxon>
        <taxon>eudicotyledons</taxon>
        <taxon>Gunneridae</taxon>
        <taxon>Pentapetalae</taxon>
        <taxon>rosids</taxon>
        <taxon>malvids</taxon>
        <taxon>Malvales</taxon>
        <taxon>Malvaceae</taxon>
        <taxon>Malvoideae</taxon>
        <taxon>Gossypium</taxon>
    </lineage>
</organism>
<keyword evidence="3" id="KW-1185">Reference proteome</keyword>
<proteinExistence type="predicted"/>
<feature type="transmembrane region" description="Helical" evidence="1">
    <location>
        <begin position="54"/>
        <end position="78"/>
    </location>
</feature>
<dbReference type="EMBL" id="CM017699">
    <property type="protein sequence ID" value="TYG88442.1"/>
    <property type="molecule type" value="Genomic_DNA"/>
</dbReference>
<feature type="transmembrane region" description="Helical" evidence="1">
    <location>
        <begin position="98"/>
        <end position="119"/>
    </location>
</feature>
<accession>A0A5D2E563</accession>